<name>A0A0C3B9B7_PILCF</name>
<dbReference type="Pfam" id="PF09431">
    <property type="entry name" value="SPIN90_LRD"/>
    <property type="match status" value="1"/>
</dbReference>
<dbReference type="AlphaFoldDB" id="A0A0C3B9B7"/>
<dbReference type="HOGENOM" id="CLU_017272_1_2_1"/>
<dbReference type="GO" id="GO:0006897">
    <property type="term" value="P:endocytosis"/>
    <property type="evidence" value="ECO:0007669"/>
    <property type="project" value="TreeGrafter"/>
</dbReference>
<dbReference type="OrthoDB" id="445362at2759"/>
<keyword evidence="4" id="KW-1185">Reference proteome</keyword>
<dbReference type="GO" id="GO:0030479">
    <property type="term" value="C:actin cortical patch"/>
    <property type="evidence" value="ECO:0007669"/>
    <property type="project" value="TreeGrafter"/>
</dbReference>
<dbReference type="GO" id="GO:0000147">
    <property type="term" value="P:actin cortical patch assembly"/>
    <property type="evidence" value="ECO:0007669"/>
    <property type="project" value="TreeGrafter"/>
</dbReference>
<evidence type="ECO:0000313" key="3">
    <source>
        <dbReference type="EMBL" id="KIM82893.1"/>
    </source>
</evidence>
<feature type="region of interest" description="Disordered" evidence="1">
    <location>
        <begin position="262"/>
        <end position="467"/>
    </location>
</feature>
<dbReference type="STRING" id="765440.A0A0C3B9B7"/>
<feature type="domain" description="SPIN90/Ldb17 leucine-rich" evidence="2">
    <location>
        <begin position="64"/>
        <end position="219"/>
    </location>
</feature>
<feature type="compositionally biased region" description="Polar residues" evidence="1">
    <location>
        <begin position="281"/>
        <end position="317"/>
    </location>
</feature>
<organism evidence="3 4">
    <name type="scientific">Piloderma croceum (strain F 1598)</name>
    <dbReference type="NCBI Taxonomy" id="765440"/>
    <lineage>
        <taxon>Eukaryota</taxon>
        <taxon>Fungi</taxon>
        <taxon>Dikarya</taxon>
        <taxon>Basidiomycota</taxon>
        <taxon>Agaricomycotina</taxon>
        <taxon>Agaricomycetes</taxon>
        <taxon>Agaricomycetidae</taxon>
        <taxon>Atheliales</taxon>
        <taxon>Atheliaceae</taxon>
        <taxon>Piloderma</taxon>
    </lineage>
</organism>
<evidence type="ECO:0000259" key="2">
    <source>
        <dbReference type="Pfam" id="PF09431"/>
    </source>
</evidence>
<dbReference type="EMBL" id="KN832993">
    <property type="protein sequence ID" value="KIM82893.1"/>
    <property type="molecule type" value="Genomic_DNA"/>
</dbReference>
<evidence type="ECO:0000256" key="1">
    <source>
        <dbReference type="SAM" id="MobiDB-lite"/>
    </source>
</evidence>
<dbReference type="GO" id="GO:0051666">
    <property type="term" value="P:actin cortical patch localization"/>
    <property type="evidence" value="ECO:0007669"/>
    <property type="project" value="TreeGrafter"/>
</dbReference>
<dbReference type="PANTHER" id="PTHR13357">
    <property type="entry name" value="SH3 ADAPTER PROTEIN SPIN90 NCK INTERACTING PROTEIN WITH SH3 DOMAIN"/>
    <property type="match status" value="1"/>
</dbReference>
<dbReference type="Proteomes" id="UP000054166">
    <property type="component" value="Unassembled WGS sequence"/>
</dbReference>
<sequence length="498" mass="54812">MGGGSRVSVSFMIPIEAKMRSLGVKLLYEVCRVQKLSVQELRIFDDSFVDHLFDLVEQTRGMQDETFNYSVIKLIVALNEQFMVASVGGRPNTPHPPGHVPPKATELSNRVLDVLVRRLGASKTFGENMIFMLNRANRTDEDLCMQLLVLKILYLLFTTKGTSEYFYTNDLCVLVDVFLRELVDLDEDSESLRHTYLRVLHPLLTKTQLRDLPYKRAQIVVALESLMENSEIRDIDPTTKRLVERCLSGEWCTQFRKPKAVRDTVRRDAEVGREGSPGADSVTSTAQAAPVPSTSRSSQLARQGSARTKTLKTSRSVENLKGKSKPPRPPRSNVTALRRPSGDSTSSLPGVTGTISPVSKRRDLSRSGEIQGSFPAQQAERYHQSRNTDSLRPHPPLRSDSLDTAIDGFVTQPYTHPPSPAMSLPTPTSAVSLSVNPKAGTSNRRSAPPAPAKRRKPPAVPLPAEKTNSGATFTAIASSNPVSTVKAMKSSSLQHTIA</sequence>
<feature type="compositionally biased region" description="Basic and acidic residues" evidence="1">
    <location>
        <begin position="262"/>
        <end position="273"/>
    </location>
</feature>
<protein>
    <recommendedName>
        <fullName evidence="2">SPIN90/Ldb17 leucine-rich domain-containing protein</fullName>
    </recommendedName>
</protein>
<proteinExistence type="predicted"/>
<reference evidence="4" key="2">
    <citation type="submission" date="2015-01" db="EMBL/GenBank/DDBJ databases">
        <title>Evolutionary Origins and Diversification of the Mycorrhizal Mutualists.</title>
        <authorList>
            <consortium name="DOE Joint Genome Institute"/>
            <consortium name="Mycorrhizal Genomics Consortium"/>
            <person name="Kohler A."/>
            <person name="Kuo A."/>
            <person name="Nagy L.G."/>
            <person name="Floudas D."/>
            <person name="Copeland A."/>
            <person name="Barry K.W."/>
            <person name="Cichocki N."/>
            <person name="Veneault-Fourrey C."/>
            <person name="LaButti K."/>
            <person name="Lindquist E.A."/>
            <person name="Lipzen A."/>
            <person name="Lundell T."/>
            <person name="Morin E."/>
            <person name="Murat C."/>
            <person name="Riley R."/>
            <person name="Ohm R."/>
            <person name="Sun H."/>
            <person name="Tunlid A."/>
            <person name="Henrissat B."/>
            <person name="Grigoriev I.V."/>
            <person name="Hibbett D.S."/>
            <person name="Martin F."/>
        </authorList>
    </citation>
    <scope>NUCLEOTIDE SEQUENCE [LARGE SCALE GENOMIC DNA]</scope>
    <source>
        <strain evidence="4">F 1598</strain>
    </source>
</reference>
<reference evidence="3 4" key="1">
    <citation type="submission" date="2014-04" db="EMBL/GenBank/DDBJ databases">
        <authorList>
            <consortium name="DOE Joint Genome Institute"/>
            <person name="Kuo A."/>
            <person name="Tarkka M."/>
            <person name="Buscot F."/>
            <person name="Kohler A."/>
            <person name="Nagy L.G."/>
            <person name="Floudas D."/>
            <person name="Copeland A."/>
            <person name="Barry K.W."/>
            <person name="Cichocki N."/>
            <person name="Veneault-Fourrey C."/>
            <person name="LaButti K."/>
            <person name="Lindquist E.A."/>
            <person name="Lipzen A."/>
            <person name="Lundell T."/>
            <person name="Morin E."/>
            <person name="Murat C."/>
            <person name="Sun H."/>
            <person name="Tunlid A."/>
            <person name="Henrissat B."/>
            <person name="Grigoriev I.V."/>
            <person name="Hibbett D.S."/>
            <person name="Martin F."/>
            <person name="Nordberg H.P."/>
            <person name="Cantor M.N."/>
            <person name="Hua S.X."/>
        </authorList>
    </citation>
    <scope>NUCLEOTIDE SEQUENCE [LARGE SCALE GENOMIC DNA]</scope>
    <source>
        <strain evidence="3 4">F 1598</strain>
    </source>
</reference>
<dbReference type="GO" id="GO:0071933">
    <property type="term" value="F:Arp2/3 complex binding"/>
    <property type="evidence" value="ECO:0007669"/>
    <property type="project" value="TreeGrafter"/>
</dbReference>
<accession>A0A0C3B9B7</accession>
<dbReference type="InParanoid" id="A0A0C3B9B7"/>
<dbReference type="InterPro" id="IPR030125">
    <property type="entry name" value="SPIN90/Ldb17"/>
</dbReference>
<gene>
    <name evidence="3" type="ORF">PILCRDRAFT_820187</name>
</gene>
<dbReference type="PANTHER" id="PTHR13357:SF1">
    <property type="entry name" value="NCK-INTERACTING PROTEIN WITH SH3 DOMAIN"/>
    <property type="match status" value="1"/>
</dbReference>
<evidence type="ECO:0000313" key="4">
    <source>
        <dbReference type="Proteomes" id="UP000054166"/>
    </source>
</evidence>
<dbReference type="InterPro" id="IPR018556">
    <property type="entry name" value="SPIN90/Ldb17_LRD"/>
</dbReference>
<feature type="compositionally biased region" description="Polar residues" evidence="1">
    <location>
        <begin position="342"/>
        <end position="357"/>
    </location>
</feature>
<feature type="compositionally biased region" description="Polar residues" evidence="1">
    <location>
        <begin position="425"/>
        <end position="443"/>
    </location>
</feature>